<proteinExistence type="inferred from homology"/>
<reference evidence="9 10" key="1">
    <citation type="journal article" date="2014" name="Appl. Environ. Microbiol.">
        <title>Genomic encyclopedia of type strains of the genus Bifidobacterium.</title>
        <authorList>
            <person name="Milani C."/>
            <person name="Lugli G.A."/>
            <person name="Duranti S."/>
            <person name="Turroni F."/>
            <person name="Bottacini F."/>
            <person name="Mangifesta M."/>
            <person name="Sanchez B."/>
            <person name="Viappiani A."/>
            <person name="Mancabelli L."/>
            <person name="Taminiau B."/>
            <person name="Delcenserie V."/>
            <person name="Barrangou R."/>
            <person name="Margolles A."/>
            <person name="van Sinderen D."/>
            <person name="Ventura M."/>
        </authorList>
    </citation>
    <scope>NUCLEOTIDE SEQUENCE [LARGE SCALE GENOMIC DNA]</scope>
    <source>
        <strain evidence="9 10">LMG 11587</strain>
    </source>
</reference>
<dbReference type="CDD" id="cd06261">
    <property type="entry name" value="TM_PBP2"/>
    <property type="match status" value="1"/>
</dbReference>
<evidence type="ECO:0000259" key="8">
    <source>
        <dbReference type="PROSITE" id="PS50928"/>
    </source>
</evidence>
<keyword evidence="5 7" id="KW-1133">Transmembrane helix</keyword>
<dbReference type="InterPro" id="IPR051322">
    <property type="entry name" value="AA_ABC_Transporter_Permease"/>
</dbReference>
<feature type="transmembrane region" description="Helical" evidence="7">
    <location>
        <begin position="23"/>
        <end position="51"/>
    </location>
</feature>
<comment type="subcellular location">
    <subcellularLocation>
        <location evidence="1 7">Cell membrane</location>
        <topology evidence="1 7">Multi-pass membrane protein</topology>
    </subcellularLocation>
</comment>
<dbReference type="RefSeq" id="WP_033490451.1">
    <property type="nucleotide sequence ID" value="NZ_CP006018.1"/>
</dbReference>
<sequence length="226" mass="24595">MTSLLTAWFPNVMSRLPEFFDSLVQTLVMVGVSGVISFVLSLIIGVGLIVTRRNGIRRNGLVFNVLDKLIDLFRSIPFIILAAALVPLTRLLMGTAIGPKGAIFPLVVGITPFFSRQIESALAGLDPGYIEAAESMGMSTWQIIWHVYLRESIPAIIRVTTITIVSLVGETATVGIVGGGGLGDFAIRLGYQRYMYDVTMATIIVLVIFIALIELFGRLLAEVIEH</sequence>
<evidence type="ECO:0000256" key="2">
    <source>
        <dbReference type="ARBA" id="ARBA00022448"/>
    </source>
</evidence>
<gene>
    <name evidence="9" type="ORF">BINDI_0935</name>
</gene>
<dbReference type="AlphaFoldDB" id="A0A087VV37"/>
<dbReference type="Gene3D" id="1.10.3720.10">
    <property type="entry name" value="MetI-like"/>
    <property type="match status" value="1"/>
</dbReference>
<dbReference type="GO" id="GO:0005886">
    <property type="term" value="C:plasma membrane"/>
    <property type="evidence" value="ECO:0007669"/>
    <property type="project" value="UniProtKB-SubCell"/>
</dbReference>
<dbReference type="PROSITE" id="PS50928">
    <property type="entry name" value="ABC_TM1"/>
    <property type="match status" value="1"/>
</dbReference>
<evidence type="ECO:0000256" key="6">
    <source>
        <dbReference type="ARBA" id="ARBA00023136"/>
    </source>
</evidence>
<comment type="similarity">
    <text evidence="7">Belongs to the binding-protein-dependent transport system permease family.</text>
</comment>
<keyword evidence="3" id="KW-1003">Cell membrane</keyword>
<feature type="domain" description="ABC transmembrane type-1" evidence="8">
    <location>
        <begin position="23"/>
        <end position="217"/>
    </location>
</feature>
<dbReference type="PANTHER" id="PTHR30450">
    <property type="entry name" value="ABC TRANSPORTER PERMEASE"/>
    <property type="match status" value="1"/>
</dbReference>
<keyword evidence="10" id="KW-1185">Reference proteome</keyword>
<evidence type="ECO:0000313" key="10">
    <source>
        <dbReference type="Proteomes" id="UP000028569"/>
    </source>
</evidence>
<dbReference type="PANTHER" id="PTHR30450:SF1">
    <property type="entry name" value="D-METHIONINE TRANSPORT SYSTEM PERMEASE PROTEIN METI-RELATED"/>
    <property type="match status" value="1"/>
</dbReference>
<keyword evidence="4 7" id="KW-0812">Transmembrane</keyword>
<dbReference type="KEGG" id="bii:BINDI_0935"/>
<dbReference type="InterPro" id="IPR035906">
    <property type="entry name" value="MetI-like_sf"/>
</dbReference>
<dbReference type="OrthoDB" id="9793490at2"/>
<name>A0A087VV37_9BIFI</name>
<keyword evidence="6 7" id="KW-0472">Membrane</keyword>
<dbReference type="HOGENOM" id="CLU_077375_0_1_11"/>
<dbReference type="EMBL" id="CP006018">
    <property type="protein sequence ID" value="AIC92199.1"/>
    <property type="molecule type" value="Genomic_DNA"/>
</dbReference>
<organism evidence="9 10">
    <name type="scientific">Bifidobacterium [indicum] DSM 20214 = LMG 11587</name>
    <dbReference type="NCBI Taxonomy" id="1341694"/>
    <lineage>
        <taxon>Bacteria</taxon>
        <taxon>Bacillati</taxon>
        <taxon>Actinomycetota</taxon>
        <taxon>Actinomycetes</taxon>
        <taxon>Bifidobacteriales</taxon>
        <taxon>Bifidobacteriaceae</taxon>
        <taxon>Bifidobacterium</taxon>
    </lineage>
</organism>
<evidence type="ECO:0000256" key="3">
    <source>
        <dbReference type="ARBA" id="ARBA00022475"/>
    </source>
</evidence>
<dbReference type="Pfam" id="PF00528">
    <property type="entry name" value="BPD_transp_1"/>
    <property type="match status" value="1"/>
</dbReference>
<accession>A0A087VV37</accession>
<feature type="transmembrane region" description="Helical" evidence="7">
    <location>
        <begin position="155"/>
        <end position="182"/>
    </location>
</feature>
<dbReference type="InterPro" id="IPR000515">
    <property type="entry name" value="MetI-like"/>
</dbReference>
<evidence type="ECO:0000256" key="5">
    <source>
        <dbReference type="ARBA" id="ARBA00022989"/>
    </source>
</evidence>
<keyword evidence="2 7" id="KW-0813">Transport</keyword>
<evidence type="ECO:0000256" key="1">
    <source>
        <dbReference type="ARBA" id="ARBA00004651"/>
    </source>
</evidence>
<dbReference type="Proteomes" id="UP000028569">
    <property type="component" value="Chromosome"/>
</dbReference>
<dbReference type="GO" id="GO:0048473">
    <property type="term" value="P:D-methionine transmembrane transport"/>
    <property type="evidence" value="ECO:0007669"/>
    <property type="project" value="TreeGrafter"/>
</dbReference>
<dbReference type="SUPFAM" id="SSF161098">
    <property type="entry name" value="MetI-like"/>
    <property type="match status" value="1"/>
</dbReference>
<evidence type="ECO:0000256" key="4">
    <source>
        <dbReference type="ARBA" id="ARBA00022692"/>
    </source>
</evidence>
<evidence type="ECO:0000256" key="7">
    <source>
        <dbReference type="RuleBase" id="RU363032"/>
    </source>
</evidence>
<evidence type="ECO:0000313" key="9">
    <source>
        <dbReference type="EMBL" id="AIC92199.1"/>
    </source>
</evidence>
<feature type="transmembrane region" description="Helical" evidence="7">
    <location>
        <begin position="194"/>
        <end position="213"/>
    </location>
</feature>
<protein>
    <submittedName>
        <fullName evidence="9">D-methionine ABC transporter</fullName>
    </submittedName>
</protein>